<protein>
    <submittedName>
        <fullName evidence="2">Uncharacterized protein</fullName>
    </submittedName>
</protein>
<name>A0AAX0UAZ7_BURPE</name>
<dbReference type="Proteomes" id="UP000231878">
    <property type="component" value="Unassembled WGS sequence"/>
</dbReference>
<feature type="compositionally biased region" description="Basic and acidic residues" evidence="1">
    <location>
        <begin position="115"/>
        <end position="125"/>
    </location>
</feature>
<sequence>MRRRAAAGAGRRERRVGDAARYGAAQARRNRDWVGERSDRARSARLASWRKGRRTSSVFCRHESKRGPPAGADPFAAETRLLGRAACPPTPRNAIGRTTKLDESPRAPLARCPCRRPEHETGTAD</sequence>
<evidence type="ECO:0000256" key="1">
    <source>
        <dbReference type="SAM" id="MobiDB-lite"/>
    </source>
</evidence>
<accession>A0AAX0UAZ7</accession>
<dbReference type="AlphaFoldDB" id="A0AAX0UAZ7"/>
<proteinExistence type="predicted"/>
<gene>
    <name evidence="2" type="ORF">CWD88_14915</name>
</gene>
<evidence type="ECO:0000313" key="3">
    <source>
        <dbReference type="Proteomes" id="UP000231878"/>
    </source>
</evidence>
<feature type="compositionally biased region" description="Basic and acidic residues" evidence="1">
    <location>
        <begin position="29"/>
        <end position="42"/>
    </location>
</feature>
<dbReference type="EMBL" id="PHRB01000013">
    <property type="protein sequence ID" value="PJO65380.1"/>
    <property type="molecule type" value="Genomic_DNA"/>
</dbReference>
<evidence type="ECO:0000313" key="2">
    <source>
        <dbReference type="EMBL" id="PJO65380.1"/>
    </source>
</evidence>
<organism evidence="2 3">
    <name type="scientific">Burkholderia pseudomallei</name>
    <name type="common">Pseudomonas pseudomallei</name>
    <dbReference type="NCBI Taxonomy" id="28450"/>
    <lineage>
        <taxon>Bacteria</taxon>
        <taxon>Pseudomonadati</taxon>
        <taxon>Pseudomonadota</taxon>
        <taxon>Betaproteobacteria</taxon>
        <taxon>Burkholderiales</taxon>
        <taxon>Burkholderiaceae</taxon>
        <taxon>Burkholderia</taxon>
        <taxon>pseudomallei group</taxon>
    </lineage>
</organism>
<reference evidence="2 3" key="1">
    <citation type="submission" date="2017-11" db="EMBL/GenBank/DDBJ databases">
        <title>Molecular characterization of Burkholderia pseudomallei and closely related isolates from Vietnam.</title>
        <authorList>
            <person name="Ustinov D.V."/>
            <person name="Antonov A.S."/>
            <person name="Avdusheva E.F."/>
            <person name="Shpak I.M."/>
            <person name="Zakharova I.B."/>
            <person name="Thi L.A."/>
            <person name="Teteryatnikova N."/>
            <person name="Lopasteyskaya Y.A."/>
            <person name="Kuzyutina J.A."/>
            <person name="Ngo T.N."/>
            <person name="Victorov D.V."/>
        </authorList>
    </citation>
    <scope>NUCLEOTIDE SEQUENCE [LARGE SCALE GENOMIC DNA]</scope>
    <source>
        <strain evidence="2 3">V1512</strain>
    </source>
</reference>
<comment type="caution">
    <text evidence="2">The sequence shown here is derived from an EMBL/GenBank/DDBJ whole genome shotgun (WGS) entry which is preliminary data.</text>
</comment>
<feature type="region of interest" description="Disordered" evidence="1">
    <location>
        <begin position="1"/>
        <end position="125"/>
    </location>
</feature>